<dbReference type="InterPro" id="IPR012347">
    <property type="entry name" value="Ferritin-like"/>
</dbReference>
<dbReference type="Pfam" id="PF03713">
    <property type="entry name" value="DUF305"/>
    <property type="match status" value="1"/>
</dbReference>
<keyword evidence="3" id="KW-1185">Reference proteome</keyword>
<comment type="caution">
    <text evidence="2">The sequence shown here is derived from an EMBL/GenBank/DDBJ whole genome shotgun (WGS) entry which is preliminary data.</text>
</comment>
<gene>
    <name evidence="2" type="ORF">FEM55_05455</name>
</gene>
<reference evidence="2 3" key="1">
    <citation type="submission" date="2019-05" db="EMBL/GenBank/DDBJ databases">
        <authorList>
            <person name="Qu J.-H."/>
        </authorList>
    </citation>
    <scope>NUCLEOTIDE SEQUENCE [LARGE SCALE GENOMIC DNA]</scope>
    <source>
        <strain evidence="2 3">Z12</strain>
    </source>
</reference>
<protein>
    <submittedName>
        <fullName evidence="2">DUF305 domain-containing protein</fullName>
    </submittedName>
</protein>
<proteinExistence type="predicted"/>
<dbReference type="AlphaFoldDB" id="A0A5R9KK26"/>
<name>A0A5R9KK26_9BACT</name>
<dbReference type="InterPro" id="IPR005183">
    <property type="entry name" value="DUF305_CopM-like"/>
</dbReference>
<evidence type="ECO:0000313" key="2">
    <source>
        <dbReference type="EMBL" id="TLU96577.1"/>
    </source>
</evidence>
<feature type="domain" description="DUF305" evidence="1">
    <location>
        <begin position="33"/>
        <end position="112"/>
    </location>
</feature>
<dbReference type="EMBL" id="VCEI01000011">
    <property type="protein sequence ID" value="TLU96577.1"/>
    <property type="molecule type" value="Genomic_DNA"/>
</dbReference>
<organism evidence="2 3">
    <name type="scientific">Dyadobacter sediminis</name>
    <dbReference type="NCBI Taxonomy" id="1493691"/>
    <lineage>
        <taxon>Bacteria</taxon>
        <taxon>Pseudomonadati</taxon>
        <taxon>Bacteroidota</taxon>
        <taxon>Cytophagia</taxon>
        <taxon>Cytophagales</taxon>
        <taxon>Spirosomataceae</taxon>
        <taxon>Dyadobacter</taxon>
    </lineage>
</organism>
<evidence type="ECO:0000313" key="3">
    <source>
        <dbReference type="Proteomes" id="UP000309788"/>
    </source>
</evidence>
<dbReference type="PROSITE" id="PS51257">
    <property type="entry name" value="PROKAR_LIPOPROTEIN"/>
    <property type="match status" value="1"/>
</dbReference>
<dbReference type="Gene3D" id="1.20.1260.10">
    <property type="match status" value="1"/>
</dbReference>
<accession>A0A5R9KK26</accession>
<dbReference type="RefSeq" id="WP_138280270.1">
    <property type="nucleotide sequence ID" value="NZ_BMGE01000001.1"/>
</dbReference>
<sequence length="118" mass="13271">MKPTCKILGFAATTAFSTACSDHEDNNPIFIQAHDGNQMMALMHNMMDEMHTMKVTQDPDMDYASMMSMHHMGVIDMAQMHLLTGKDAGLRESASMIIEGQNKEMADFQTWLLANRNN</sequence>
<dbReference type="OrthoDB" id="8603558at2"/>
<dbReference type="Proteomes" id="UP000309788">
    <property type="component" value="Unassembled WGS sequence"/>
</dbReference>
<evidence type="ECO:0000259" key="1">
    <source>
        <dbReference type="Pfam" id="PF03713"/>
    </source>
</evidence>